<dbReference type="Proteomes" id="UP000085678">
    <property type="component" value="Unplaced"/>
</dbReference>
<dbReference type="SUPFAM" id="SSF56436">
    <property type="entry name" value="C-type lectin-like"/>
    <property type="match status" value="1"/>
</dbReference>
<feature type="chain" id="PRO_5010288120" evidence="2">
    <location>
        <begin position="20"/>
        <end position="204"/>
    </location>
</feature>
<dbReference type="RefSeq" id="XP_013385087.1">
    <property type="nucleotide sequence ID" value="XM_013529633.1"/>
</dbReference>
<dbReference type="AlphaFoldDB" id="A0A1S3HGA5"/>
<dbReference type="InterPro" id="IPR050111">
    <property type="entry name" value="C-type_lectin/snaclec_domain"/>
</dbReference>
<feature type="signal peptide" evidence="2">
    <location>
        <begin position="1"/>
        <end position="19"/>
    </location>
</feature>
<gene>
    <name evidence="5" type="primary">LOC106155036</name>
</gene>
<accession>A0A1S3HGA5</accession>
<evidence type="ECO:0000256" key="1">
    <source>
        <dbReference type="ARBA" id="ARBA00023157"/>
    </source>
</evidence>
<organism evidence="4 5">
    <name type="scientific">Lingula anatina</name>
    <name type="common">Brachiopod</name>
    <name type="synonym">Lingula unguis</name>
    <dbReference type="NCBI Taxonomy" id="7574"/>
    <lineage>
        <taxon>Eukaryota</taxon>
        <taxon>Metazoa</taxon>
        <taxon>Spiralia</taxon>
        <taxon>Lophotrochozoa</taxon>
        <taxon>Brachiopoda</taxon>
        <taxon>Linguliformea</taxon>
        <taxon>Lingulata</taxon>
        <taxon>Lingulida</taxon>
        <taxon>Linguloidea</taxon>
        <taxon>Lingulidae</taxon>
        <taxon>Lingula</taxon>
    </lineage>
</organism>
<dbReference type="OrthoDB" id="6110379at2759"/>
<dbReference type="KEGG" id="lak:106155036"/>
<evidence type="ECO:0000259" key="3">
    <source>
        <dbReference type="PROSITE" id="PS50041"/>
    </source>
</evidence>
<evidence type="ECO:0000256" key="2">
    <source>
        <dbReference type="SAM" id="SignalP"/>
    </source>
</evidence>
<dbReference type="InParanoid" id="A0A1S3HGA5"/>
<dbReference type="SMART" id="SM00034">
    <property type="entry name" value="CLECT"/>
    <property type="match status" value="1"/>
</dbReference>
<dbReference type="Gene3D" id="3.10.100.10">
    <property type="entry name" value="Mannose-Binding Protein A, subunit A"/>
    <property type="match status" value="1"/>
</dbReference>
<feature type="domain" description="C-type lectin" evidence="3">
    <location>
        <begin position="74"/>
        <end position="200"/>
    </location>
</feature>
<keyword evidence="4" id="KW-1185">Reference proteome</keyword>
<reference evidence="5" key="1">
    <citation type="submission" date="2025-08" db="UniProtKB">
        <authorList>
            <consortium name="RefSeq"/>
        </authorList>
    </citation>
    <scope>IDENTIFICATION</scope>
    <source>
        <tissue evidence="5">Gonads</tissue>
    </source>
</reference>
<dbReference type="InterPro" id="IPR018378">
    <property type="entry name" value="C-type_lectin_CS"/>
</dbReference>
<proteinExistence type="predicted"/>
<keyword evidence="2" id="KW-0732">Signal</keyword>
<dbReference type="PROSITE" id="PS50041">
    <property type="entry name" value="C_TYPE_LECTIN_2"/>
    <property type="match status" value="1"/>
</dbReference>
<evidence type="ECO:0000313" key="5">
    <source>
        <dbReference type="RefSeq" id="XP_013385087.1"/>
    </source>
</evidence>
<protein>
    <submittedName>
        <fullName evidence="5">Ladderlectin-like</fullName>
    </submittedName>
</protein>
<evidence type="ECO:0000313" key="4">
    <source>
        <dbReference type="Proteomes" id="UP000085678"/>
    </source>
</evidence>
<dbReference type="GeneID" id="106155036"/>
<name>A0A1S3HGA5_LINAN</name>
<dbReference type="InterPro" id="IPR001304">
    <property type="entry name" value="C-type_lectin-like"/>
</dbReference>
<sequence length="204" mass="22677">MKSFENLLFVVFVVGSISAMPQIGTRNDANTDSELQQLKGRIENLYSVVSQLEMKVLSVGTTQPVTCPKGYTEFQGSCYMFVNTLMNWADAQRNCQASNGNLVSIQSAAEQDFLTSYALANSAQFPGNGFWTGGFDQGAKGLFKWVANNKLYQTDGDFLGWDYFDGGHAQGGQDCMALWKSRGYLWHDYECHGKVHSICEINEL</sequence>
<dbReference type="Pfam" id="PF00059">
    <property type="entry name" value="Lectin_C"/>
    <property type="match status" value="1"/>
</dbReference>
<dbReference type="PROSITE" id="PS00615">
    <property type="entry name" value="C_TYPE_LECTIN_1"/>
    <property type="match status" value="1"/>
</dbReference>
<dbReference type="PANTHER" id="PTHR22803">
    <property type="entry name" value="MANNOSE, PHOSPHOLIPASE, LECTIN RECEPTOR RELATED"/>
    <property type="match status" value="1"/>
</dbReference>
<keyword evidence="1" id="KW-1015">Disulfide bond</keyword>
<dbReference type="InterPro" id="IPR016186">
    <property type="entry name" value="C-type_lectin-like/link_sf"/>
</dbReference>
<dbReference type="InterPro" id="IPR016187">
    <property type="entry name" value="CTDL_fold"/>
</dbReference>
<dbReference type="CDD" id="cd00037">
    <property type="entry name" value="CLECT"/>
    <property type="match status" value="1"/>
</dbReference>